<reference evidence="5" key="1">
    <citation type="submission" date="2021-02" db="EMBL/GenBank/DDBJ databases">
        <title>The CRISPR/cas machinery reduction and long-range gene transfer in the hot spring cyanobacterium Synechococcus.</title>
        <authorList>
            <person name="Dvorak P."/>
            <person name="Jahodarova E."/>
            <person name="Hasler P."/>
            <person name="Poulickova A."/>
        </authorList>
    </citation>
    <scope>NUCLEOTIDE SEQUENCE</scope>
    <source>
        <strain evidence="5">Rupite</strain>
    </source>
</reference>
<protein>
    <submittedName>
        <fullName evidence="5">Crp/Fnr family transcriptional regulator</fullName>
    </submittedName>
</protein>
<dbReference type="InterPro" id="IPR012318">
    <property type="entry name" value="HTH_CRP"/>
</dbReference>
<comment type="caution">
    <text evidence="5">The sequence shown here is derived from an EMBL/GenBank/DDBJ whole genome shotgun (WGS) entry which is preliminary data.</text>
</comment>
<accession>A0ABT0CEU9</accession>
<dbReference type="Pfam" id="PF13545">
    <property type="entry name" value="HTH_Crp_2"/>
    <property type="match status" value="1"/>
</dbReference>
<dbReference type="InterPro" id="IPR014710">
    <property type="entry name" value="RmlC-like_jellyroll"/>
</dbReference>
<dbReference type="SUPFAM" id="SSF46785">
    <property type="entry name" value="Winged helix' DNA-binding domain"/>
    <property type="match status" value="1"/>
</dbReference>
<name>A0ABT0CEU9_THEVL</name>
<evidence type="ECO:0000256" key="1">
    <source>
        <dbReference type="ARBA" id="ARBA00023015"/>
    </source>
</evidence>
<dbReference type="InterPro" id="IPR050397">
    <property type="entry name" value="Env_Response_Regulators"/>
</dbReference>
<dbReference type="SMART" id="SM00419">
    <property type="entry name" value="HTH_CRP"/>
    <property type="match status" value="1"/>
</dbReference>
<evidence type="ECO:0000313" key="6">
    <source>
        <dbReference type="Proteomes" id="UP000830835"/>
    </source>
</evidence>
<dbReference type="SUPFAM" id="SSF51206">
    <property type="entry name" value="cAMP-binding domain-like"/>
    <property type="match status" value="1"/>
</dbReference>
<evidence type="ECO:0000256" key="2">
    <source>
        <dbReference type="ARBA" id="ARBA00023125"/>
    </source>
</evidence>
<dbReference type="Proteomes" id="UP000830835">
    <property type="component" value="Unassembled WGS sequence"/>
</dbReference>
<dbReference type="PRINTS" id="PR00034">
    <property type="entry name" value="HTHCRP"/>
</dbReference>
<organism evidence="5 6">
    <name type="scientific">Thermostichus vulcanus str. 'Rupite'</name>
    <dbReference type="NCBI Taxonomy" id="2813851"/>
    <lineage>
        <taxon>Bacteria</taxon>
        <taxon>Bacillati</taxon>
        <taxon>Cyanobacteriota</taxon>
        <taxon>Cyanophyceae</taxon>
        <taxon>Thermostichales</taxon>
        <taxon>Thermostichaceae</taxon>
        <taxon>Thermostichus</taxon>
    </lineage>
</organism>
<dbReference type="PANTHER" id="PTHR24567:SF65">
    <property type="entry name" value="REGULATORY PROTEIN CYSR HOMOLOG"/>
    <property type="match status" value="1"/>
</dbReference>
<evidence type="ECO:0000313" key="5">
    <source>
        <dbReference type="EMBL" id="MCJ2544309.1"/>
    </source>
</evidence>
<dbReference type="PROSITE" id="PS00042">
    <property type="entry name" value="HTH_CRP_1"/>
    <property type="match status" value="1"/>
</dbReference>
<dbReference type="CDD" id="cd00092">
    <property type="entry name" value="HTH_CRP"/>
    <property type="match status" value="1"/>
</dbReference>
<proteinExistence type="predicted"/>
<sequence>MPETMPSHSAASLTTRERQLLEDLYRGRNLTPYTCGQRIPLPPEEWVIVCRGVVQLTTSYPNGSEALLGFAGPSMPLGSPLTMLDPYQATALTAVDVLRLSAAEVETSEALSQGLLKQVMRRLRQTEALLALAGRRRVEDRLRQLLSLLAVELGSPVAGGVRIQVRLTHQDLANVIGTTRVTITRLLNRFRQQGWITVDRHRHLVLKLVDAA</sequence>
<dbReference type="InterPro" id="IPR018335">
    <property type="entry name" value="Tscrpt_reg_HTH_Crp-type_CS"/>
</dbReference>
<evidence type="ECO:0000259" key="4">
    <source>
        <dbReference type="PROSITE" id="PS51063"/>
    </source>
</evidence>
<keyword evidence="2" id="KW-0238">DNA-binding</keyword>
<keyword evidence="6" id="KW-1185">Reference proteome</keyword>
<dbReference type="Gene3D" id="2.60.120.10">
    <property type="entry name" value="Jelly Rolls"/>
    <property type="match status" value="1"/>
</dbReference>
<dbReference type="InterPro" id="IPR036388">
    <property type="entry name" value="WH-like_DNA-bd_sf"/>
</dbReference>
<dbReference type="PROSITE" id="PS51063">
    <property type="entry name" value="HTH_CRP_2"/>
    <property type="match status" value="1"/>
</dbReference>
<keyword evidence="3" id="KW-0804">Transcription</keyword>
<feature type="domain" description="HTH crp-type" evidence="4">
    <location>
        <begin position="136"/>
        <end position="209"/>
    </location>
</feature>
<dbReference type="PANTHER" id="PTHR24567">
    <property type="entry name" value="CRP FAMILY TRANSCRIPTIONAL REGULATORY PROTEIN"/>
    <property type="match status" value="1"/>
</dbReference>
<dbReference type="InterPro" id="IPR036390">
    <property type="entry name" value="WH_DNA-bd_sf"/>
</dbReference>
<keyword evidence="1" id="KW-0805">Transcription regulation</keyword>
<dbReference type="InterPro" id="IPR018490">
    <property type="entry name" value="cNMP-bd_dom_sf"/>
</dbReference>
<evidence type="ECO:0000256" key="3">
    <source>
        <dbReference type="ARBA" id="ARBA00023163"/>
    </source>
</evidence>
<dbReference type="Gene3D" id="1.10.10.10">
    <property type="entry name" value="Winged helix-like DNA-binding domain superfamily/Winged helix DNA-binding domain"/>
    <property type="match status" value="1"/>
</dbReference>
<gene>
    <name evidence="5" type="ORF">JX360_15580</name>
</gene>
<dbReference type="RefSeq" id="WP_244352747.1">
    <property type="nucleotide sequence ID" value="NZ_JAFIRA010000056.1"/>
</dbReference>
<dbReference type="EMBL" id="JAFIRA010000056">
    <property type="protein sequence ID" value="MCJ2544309.1"/>
    <property type="molecule type" value="Genomic_DNA"/>
</dbReference>